<feature type="domain" description="Histidine kinase" evidence="1">
    <location>
        <begin position="180"/>
        <end position="371"/>
    </location>
</feature>
<accession>A0AAE2VX50</accession>
<dbReference type="Pfam" id="PF13581">
    <property type="entry name" value="HATPase_c_2"/>
    <property type="match status" value="1"/>
</dbReference>
<comment type="caution">
    <text evidence="2">The sequence shown here is derived from an EMBL/GenBank/DDBJ whole genome shotgun (WGS) entry which is preliminary data.</text>
</comment>
<reference evidence="2 3" key="1">
    <citation type="submission" date="2021-01" db="EMBL/GenBank/DDBJ databases">
        <title>Diatom-associated Roseobacters Show Island Model of Population Structure.</title>
        <authorList>
            <person name="Qu L."/>
            <person name="Feng X."/>
            <person name="Chen Y."/>
            <person name="Li L."/>
            <person name="Wang X."/>
            <person name="Hu Z."/>
            <person name="Wang H."/>
            <person name="Luo H."/>
        </authorList>
    </citation>
    <scope>NUCLEOTIDE SEQUENCE [LARGE SCALE GENOMIC DNA]</scope>
    <source>
        <strain evidence="2 3">TR60-84</strain>
    </source>
</reference>
<dbReference type="EMBL" id="JAFBRM010000001">
    <property type="protein sequence ID" value="MBM1713135.1"/>
    <property type="molecule type" value="Genomic_DNA"/>
</dbReference>
<dbReference type="InterPro" id="IPR011495">
    <property type="entry name" value="Sig_transdc_His_kin_sub2_dim/P"/>
</dbReference>
<dbReference type="RefSeq" id="WP_203241569.1">
    <property type="nucleotide sequence ID" value="NZ_JAFBRH010000001.1"/>
</dbReference>
<evidence type="ECO:0000259" key="1">
    <source>
        <dbReference type="PROSITE" id="PS50109"/>
    </source>
</evidence>
<dbReference type="InterPro" id="IPR036890">
    <property type="entry name" value="HATPase_C_sf"/>
</dbReference>
<dbReference type="SUPFAM" id="SSF55781">
    <property type="entry name" value="GAF domain-like"/>
    <property type="match status" value="1"/>
</dbReference>
<dbReference type="Pfam" id="PF07568">
    <property type="entry name" value="HisKA_2"/>
    <property type="match status" value="1"/>
</dbReference>
<organism evidence="2 3">
    <name type="scientific">Sulfitobacter geojensis</name>
    <dbReference type="NCBI Taxonomy" id="1342299"/>
    <lineage>
        <taxon>Bacteria</taxon>
        <taxon>Pseudomonadati</taxon>
        <taxon>Pseudomonadota</taxon>
        <taxon>Alphaproteobacteria</taxon>
        <taxon>Rhodobacterales</taxon>
        <taxon>Roseobacteraceae</taxon>
        <taxon>Sulfitobacter</taxon>
    </lineage>
</organism>
<dbReference type="Pfam" id="PF01590">
    <property type="entry name" value="GAF"/>
    <property type="match status" value="1"/>
</dbReference>
<dbReference type="PROSITE" id="PS50109">
    <property type="entry name" value="HIS_KIN"/>
    <property type="match status" value="1"/>
</dbReference>
<protein>
    <submittedName>
        <fullName evidence="2">GAF domain-containing protein</fullName>
    </submittedName>
</protein>
<dbReference type="SMART" id="SM00065">
    <property type="entry name" value="GAF"/>
    <property type="match status" value="1"/>
</dbReference>
<dbReference type="PANTHER" id="PTHR43102">
    <property type="entry name" value="SLR1143 PROTEIN"/>
    <property type="match status" value="1"/>
</dbReference>
<dbReference type="InterPro" id="IPR003018">
    <property type="entry name" value="GAF"/>
</dbReference>
<keyword evidence="3" id="KW-1185">Reference proteome</keyword>
<evidence type="ECO:0000313" key="3">
    <source>
        <dbReference type="Proteomes" id="UP000732193"/>
    </source>
</evidence>
<dbReference type="InterPro" id="IPR029016">
    <property type="entry name" value="GAF-like_dom_sf"/>
</dbReference>
<evidence type="ECO:0000313" key="2">
    <source>
        <dbReference type="EMBL" id="MBM1713135.1"/>
    </source>
</evidence>
<name>A0AAE2VX50_9RHOB</name>
<dbReference type="Gene3D" id="3.30.450.40">
    <property type="match status" value="1"/>
</dbReference>
<sequence>MKRSRNETILADEHPKQAQRLETLAAYDILDTEAESEFDDIVALASQICDVPVSLISLVDHDRQWFKARVGFDPEETTLAESVCSHAILEDDFLEISDMSTDERTVDNPLHVAEDGVQFYAGMNIVAPNGLPIGTLCVLDDKPRELSDFQRQALGVLARQVMTQLELRKRLLEEEALRSEMDHRVRNSLQTIASVLRVAARSISDPEAVEVLELVERRLGAVASLHSELMGSEGKESVDTQPYLERVVKLLKDVAPDNVKIKLQAVDAVVGARQASAIGMIVSEFVANSIKHAFPDGRNGTVAISLTQSEAAGWVLSCQDDGVGKQDNADADAHADSGLGAMLMESAASQLDGQLEYETVPQGTVLRVSFQ</sequence>
<dbReference type="Gene3D" id="3.30.565.10">
    <property type="entry name" value="Histidine kinase-like ATPase, C-terminal domain"/>
    <property type="match status" value="1"/>
</dbReference>
<dbReference type="Proteomes" id="UP000732193">
    <property type="component" value="Unassembled WGS sequence"/>
</dbReference>
<dbReference type="AlphaFoldDB" id="A0AAE2VX50"/>
<dbReference type="PANTHER" id="PTHR43102:SF2">
    <property type="entry name" value="GAF DOMAIN-CONTAINING PROTEIN"/>
    <property type="match status" value="1"/>
</dbReference>
<proteinExistence type="predicted"/>
<dbReference type="InterPro" id="IPR005467">
    <property type="entry name" value="His_kinase_dom"/>
</dbReference>
<dbReference type="InterPro" id="IPR003594">
    <property type="entry name" value="HATPase_dom"/>
</dbReference>
<dbReference type="SUPFAM" id="SSF55874">
    <property type="entry name" value="ATPase domain of HSP90 chaperone/DNA topoisomerase II/histidine kinase"/>
    <property type="match status" value="1"/>
</dbReference>
<gene>
    <name evidence="2" type="ORF">JQV55_06140</name>
</gene>